<keyword evidence="6" id="KW-1185">Reference proteome</keyword>
<keyword evidence="3" id="KW-0804">Transcription</keyword>
<dbReference type="InterPro" id="IPR011711">
    <property type="entry name" value="GntR_C"/>
</dbReference>
<dbReference type="EMBL" id="JADFFK010000003">
    <property type="protein sequence ID" value="MBE9636244.1"/>
    <property type="molecule type" value="Genomic_DNA"/>
</dbReference>
<proteinExistence type="predicted"/>
<evidence type="ECO:0000259" key="4">
    <source>
        <dbReference type="PROSITE" id="PS50949"/>
    </source>
</evidence>
<dbReference type="SMART" id="SM00895">
    <property type="entry name" value="FCD"/>
    <property type="match status" value="1"/>
</dbReference>
<feature type="domain" description="HTH gntR-type" evidence="4">
    <location>
        <begin position="14"/>
        <end position="81"/>
    </location>
</feature>
<dbReference type="Gene3D" id="1.10.10.10">
    <property type="entry name" value="Winged helix-like DNA-binding domain superfamily/Winged helix DNA-binding domain"/>
    <property type="match status" value="1"/>
</dbReference>
<sequence length="230" mass="25482">MSDLKPAAQPSPPPSNAQQALKRMREMIVSGELAAGTDHLEGELAERLGMSRTPVREACVSLEQRGLLQVRPRKGVRILPVSPADMEEIYDILSEIETLAARRAAERHPGPRALAGLERALDQMDAALAAENREAWAAADDAFHRELVRLGGNRRAMTICETMSDQVARARNTTLYMRPAPTRSNEDHRAVFEAISRGDAEDAATRHHAHRQYAKDMLVALLRTHRLSSL</sequence>
<dbReference type="Pfam" id="PF00392">
    <property type="entry name" value="GntR"/>
    <property type="match status" value="1"/>
</dbReference>
<dbReference type="PANTHER" id="PTHR43537">
    <property type="entry name" value="TRANSCRIPTIONAL REGULATOR, GNTR FAMILY"/>
    <property type="match status" value="1"/>
</dbReference>
<dbReference type="Gene3D" id="1.20.120.530">
    <property type="entry name" value="GntR ligand-binding domain-like"/>
    <property type="match status" value="1"/>
</dbReference>
<dbReference type="Pfam" id="PF07729">
    <property type="entry name" value="FCD"/>
    <property type="match status" value="1"/>
</dbReference>
<dbReference type="InterPro" id="IPR008920">
    <property type="entry name" value="TF_FadR/GntR_C"/>
</dbReference>
<dbReference type="SMART" id="SM00345">
    <property type="entry name" value="HTH_GNTR"/>
    <property type="match status" value="1"/>
</dbReference>
<dbReference type="InterPro" id="IPR036388">
    <property type="entry name" value="WH-like_DNA-bd_sf"/>
</dbReference>
<evidence type="ECO:0000313" key="6">
    <source>
        <dbReference type="Proteomes" id="UP000607796"/>
    </source>
</evidence>
<dbReference type="PANTHER" id="PTHR43537:SF5">
    <property type="entry name" value="UXU OPERON TRANSCRIPTIONAL REGULATOR"/>
    <property type="match status" value="1"/>
</dbReference>
<dbReference type="SUPFAM" id="SSF46785">
    <property type="entry name" value="Winged helix' DNA-binding domain"/>
    <property type="match status" value="1"/>
</dbReference>
<dbReference type="InterPro" id="IPR000524">
    <property type="entry name" value="Tscrpt_reg_HTH_GntR"/>
</dbReference>
<evidence type="ECO:0000256" key="2">
    <source>
        <dbReference type="ARBA" id="ARBA00023125"/>
    </source>
</evidence>
<dbReference type="PROSITE" id="PS50949">
    <property type="entry name" value="HTH_GNTR"/>
    <property type="match status" value="1"/>
</dbReference>
<dbReference type="CDD" id="cd07377">
    <property type="entry name" value="WHTH_GntR"/>
    <property type="match status" value="1"/>
</dbReference>
<reference evidence="5 6" key="1">
    <citation type="journal article" date="2021" name="Int. J. Syst. Evol. Microbiol.">
        <title>Salipiger mangrovisoli sp. nov., isolated from mangrove soil and the proposal for the reclassification of Paraphaeobacter pallidus as Salipiger pallidus comb. nov.</title>
        <authorList>
            <person name="Du J."/>
            <person name="Liu Y."/>
            <person name="Pei T."/>
            <person name="Deng M.R."/>
            <person name="Zhu H."/>
        </authorList>
    </citation>
    <scope>NUCLEOTIDE SEQUENCE [LARGE SCALE GENOMIC DNA]</scope>
    <source>
        <strain evidence="5 6">6D45A</strain>
    </source>
</reference>
<dbReference type="InterPro" id="IPR036390">
    <property type="entry name" value="WH_DNA-bd_sf"/>
</dbReference>
<evidence type="ECO:0000313" key="5">
    <source>
        <dbReference type="EMBL" id="MBE9636244.1"/>
    </source>
</evidence>
<gene>
    <name evidence="5" type="ORF">IQ782_05265</name>
</gene>
<keyword evidence="2" id="KW-0238">DNA-binding</keyword>
<dbReference type="SUPFAM" id="SSF48008">
    <property type="entry name" value="GntR ligand-binding domain-like"/>
    <property type="match status" value="1"/>
</dbReference>
<dbReference type="RefSeq" id="WP_194133579.1">
    <property type="nucleotide sequence ID" value="NZ_JADFFK010000003.1"/>
</dbReference>
<dbReference type="Proteomes" id="UP000607796">
    <property type="component" value="Unassembled WGS sequence"/>
</dbReference>
<protein>
    <submittedName>
        <fullName evidence="5">GntR family transcriptional regulator</fullName>
    </submittedName>
</protein>
<evidence type="ECO:0000256" key="1">
    <source>
        <dbReference type="ARBA" id="ARBA00023015"/>
    </source>
</evidence>
<name>A0ABR9WY71_9RHOB</name>
<keyword evidence="1" id="KW-0805">Transcription regulation</keyword>
<accession>A0ABR9WY71</accession>
<comment type="caution">
    <text evidence="5">The sequence shown here is derived from an EMBL/GenBank/DDBJ whole genome shotgun (WGS) entry which is preliminary data.</text>
</comment>
<organism evidence="5 6">
    <name type="scientific">Salipiger mangrovisoli</name>
    <dbReference type="NCBI Taxonomy" id="2865933"/>
    <lineage>
        <taxon>Bacteria</taxon>
        <taxon>Pseudomonadati</taxon>
        <taxon>Pseudomonadota</taxon>
        <taxon>Alphaproteobacteria</taxon>
        <taxon>Rhodobacterales</taxon>
        <taxon>Roseobacteraceae</taxon>
        <taxon>Salipiger</taxon>
    </lineage>
</organism>
<evidence type="ECO:0000256" key="3">
    <source>
        <dbReference type="ARBA" id="ARBA00023163"/>
    </source>
</evidence>